<evidence type="ECO:0000313" key="2">
    <source>
        <dbReference type="Proteomes" id="UP000002499"/>
    </source>
</evidence>
<evidence type="ECO:0000313" key="1">
    <source>
        <dbReference type="EMBL" id="EFY86708.1"/>
    </source>
</evidence>
<dbReference type="STRING" id="655827.E9EBG1"/>
<proteinExistence type="predicted"/>
<dbReference type="HOGENOM" id="CLU_2831707_0_0_1"/>
<dbReference type="Proteomes" id="UP000002499">
    <property type="component" value="Unassembled WGS sequence"/>
</dbReference>
<dbReference type="InParanoid" id="E9EBG1"/>
<keyword evidence="2" id="KW-1185">Reference proteome</keyword>
<sequence>MAKRQRTSEMDPVREKSYFEQQREALLGDIALVRPTACPPAANYKTANEDKLTHCPEFRTRPRKHQ</sequence>
<organism evidence="2">
    <name type="scientific">Metarhizium acridum (strain CQMa 102)</name>
    <dbReference type="NCBI Taxonomy" id="655827"/>
    <lineage>
        <taxon>Eukaryota</taxon>
        <taxon>Fungi</taxon>
        <taxon>Dikarya</taxon>
        <taxon>Ascomycota</taxon>
        <taxon>Pezizomycotina</taxon>
        <taxon>Sordariomycetes</taxon>
        <taxon>Hypocreomycetidae</taxon>
        <taxon>Hypocreales</taxon>
        <taxon>Clavicipitaceae</taxon>
        <taxon>Metarhizium</taxon>
    </lineage>
</organism>
<accession>E9EBG1</accession>
<dbReference type="EMBL" id="GL698540">
    <property type="protein sequence ID" value="EFY86708.1"/>
    <property type="molecule type" value="Genomic_DNA"/>
</dbReference>
<reference evidence="1 2" key="1">
    <citation type="journal article" date="2011" name="PLoS Genet.">
        <title>Genome sequencing and comparative transcriptomics of the model entomopathogenic fungi Metarhizium anisopliae and M. acridum.</title>
        <authorList>
            <person name="Gao Q."/>
            <person name="Jin K."/>
            <person name="Ying S.H."/>
            <person name="Zhang Y."/>
            <person name="Xiao G."/>
            <person name="Shang Y."/>
            <person name="Duan Z."/>
            <person name="Hu X."/>
            <person name="Xie X.Q."/>
            <person name="Zhou G."/>
            <person name="Peng G."/>
            <person name="Luo Z."/>
            <person name="Huang W."/>
            <person name="Wang B."/>
            <person name="Fang W."/>
            <person name="Wang S."/>
            <person name="Zhong Y."/>
            <person name="Ma L.J."/>
            <person name="St Leger R.J."/>
            <person name="Zhao G.P."/>
            <person name="Pei Y."/>
            <person name="Feng M.G."/>
            <person name="Xia Y."/>
            <person name="Wang C."/>
        </authorList>
    </citation>
    <scope>NUCLEOTIDE SEQUENCE [LARGE SCALE GENOMIC DNA]</scope>
    <source>
        <strain evidence="1 2">CQMa 102</strain>
    </source>
</reference>
<dbReference type="OrthoDB" id="5566853at2759"/>
<protein>
    <submittedName>
        <fullName evidence="1">Uncharacterized protein</fullName>
    </submittedName>
</protein>
<gene>
    <name evidence="1" type="ORF">MAC_07209</name>
</gene>
<dbReference type="AlphaFoldDB" id="E9EBG1"/>
<name>E9EBG1_METAQ</name>